<reference evidence="3 4" key="1">
    <citation type="journal article" date="2024" name="bioRxiv">
        <title>Comparative genomics of Cryptococcus and Kwoniella reveals pathogenesis evolution and contrasting karyotype dynamics via intercentromeric recombination or chromosome fusion.</title>
        <authorList>
            <person name="Coelho M.A."/>
            <person name="David-Palma M."/>
            <person name="Shea T."/>
            <person name="Bowers K."/>
            <person name="McGinley-Smith S."/>
            <person name="Mohammad A.W."/>
            <person name="Gnirke A."/>
            <person name="Yurkov A.M."/>
            <person name="Nowrousian M."/>
            <person name="Sun S."/>
            <person name="Cuomo C.A."/>
            <person name="Heitman J."/>
        </authorList>
    </citation>
    <scope>NUCLEOTIDE SEQUENCE [LARGE SCALE GENOMIC DNA]</scope>
    <source>
        <strain evidence="3 4">CBS 13917</strain>
    </source>
</reference>
<dbReference type="RefSeq" id="XP_066800585.1">
    <property type="nucleotide sequence ID" value="XM_066948812.1"/>
</dbReference>
<proteinExistence type="predicted"/>
<feature type="signal peptide" evidence="1">
    <location>
        <begin position="1"/>
        <end position="25"/>
    </location>
</feature>
<dbReference type="AlphaFoldDB" id="A0AAW0YG25"/>
<organism evidence="3 4">
    <name type="scientific">Kwoniella newhampshirensis</name>
    <dbReference type="NCBI Taxonomy" id="1651941"/>
    <lineage>
        <taxon>Eukaryota</taxon>
        <taxon>Fungi</taxon>
        <taxon>Dikarya</taxon>
        <taxon>Basidiomycota</taxon>
        <taxon>Agaricomycotina</taxon>
        <taxon>Tremellomycetes</taxon>
        <taxon>Tremellales</taxon>
        <taxon>Cryptococcaceae</taxon>
        <taxon>Kwoniella</taxon>
    </lineage>
</organism>
<dbReference type="Proteomes" id="UP001388673">
    <property type="component" value="Unassembled WGS sequence"/>
</dbReference>
<dbReference type="PANTHER" id="PTHR35192:SF2">
    <property type="entry name" value="APPLE DOMAIN-CONTAINING PROTEIN"/>
    <property type="match status" value="1"/>
</dbReference>
<dbReference type="InterPro" id="IPR038955">
    <property type="entry name" value="PriA/CPL1_fungi"/>
</dbReference>
<accession>A0AAW0YG25</accession>
<dbReference type="GeneID" id="92182980"/>
<feature type="domain" description="Protein CPL1-like" evidence="2">
    <location>
        <begin position="255"/>
        <end position="323"/>
    </location>
</feature>
<keyword evidence="1" id="KW-0732">Signal</keyword>
<dbReference type="PANTHER" id="PTHR35192">
    <property type="entry name" value="PROTEIN, PUTATIVE-RELATED"/>
    <property type="match status" value="1"/>
</dbReference>
<dbReference type="InterPro" id="IPR048661">
    <property type="entry name" value="CPL1-like"/>
</dbReference>
<dbReference type="KEGG" id="kne:92182980"/>
<sequence>MFSLLRSTLFLATLLATPFIRHVEGVSTVGCINTSNGALTGHTDLAVRVTDLTSCQNTCAQGGFTYAYFSVSLATGNNCQCGNDNNFVSANAFVSPSIASTCVGTNLAVVVNVRSAFQQTGCLSVGSLTGGLIGTLTGGLLGATVNNPGACFSRCTLAATVYVIPYNLLGITPTYGCVCGGPGGSVDNNALVQCGLGTYQRFTRSAAAVASGLTRRKRQVEVTSEQTRRNQVLKRKWDCPRGMTACNVSGIKDAWECVDPASDLESCGGCTFGNYVAQTVFSANETAIATGIDCTSLPGLLRGRVTCTSGRCEAFACKRGWTLIGGDCIKT</sequence>
<evidence type="ECO:0000259" key="2">
    <source>
        <dbReference type="Pfam" id="PF21671"/>
    </source>
</evidence>
<protein>
    <recommendedName>
        <fullName evidence="2">Protein CPL1-like domain-containing protein</fullName>
    </recommendedName>
</protein>
<feature type="chain" id="PRO_5043418571" description="Protein CPL1-like domain-containing protein" evidence="1">
    <location>
        <begin position="26"/>
        <end position="331"/>
    </location>
</feature>
<evidence type="ECO:0000313" key="4">
    <source>
        <dbReference type="Proteomes" id="UP001388673"/>
    </source>
</evidence>
<keyword evidence="4" id="KW-1185">Reference proteome</keyword>
<dbReference type="EMBL" id="JBCAWK010000011">
    <property type="protein sequence ID" value="KAK8846635.1"/>
    <property type="molecule type" value="Genomic_DNA"/>
</dbReference>
<name>A0AAW0YG25_9TREE</name>
<dbReference type="Pfam" id="PF21671">
    <property type="entry name" value="CPL1-like"/>
    <property type="match status" value="1"/>
</dbReference>
<evidence type="ECO:0000313" key="3">
    <source>
        <dbReference type="EMBL" id="KAK8846635.1"/>
    </source>
</evidence>
<comment type="caution">
    <text evidence="3">The sequence shown here is derived from an EMBL/GenBank/DDBJ whole genome shotgun (WGS) entry which is preliminary data.</text>
</comment>
<evidence type="ECO:0000256" key="1">
    <source>
        <dbReference type="SAM" id="SignalP"/>
    </source>
</evidence>
<gene>
    <name evidence="3" type="ORF">IAR55_005722</name>
</gene>